<feature type="transmembrane region" description="Helical" evidence="1">
    <location>
        <begin position="53"/>
        <end position="75"/>
    </location>
</feature>
<keyword evidence="1" id="KW-0812">Transmembrane</keyword>
<dbReference type="EMBL" id="JAYWVC010000025">
    <property type="protein sequence ID" value="MED7822522.1"/>
    <property type="molecule type" value="Genomic_DNA"/>
</dbReference>
<name>A0ABU7FED9_9ACTN</name>
<feature type="transmembrane region" description="Helical" evidence="1">
    <location>
        <begin position="127"/>
        <end position="146"/>
    </location>
</feature>
<evidence type="ECO:0000256" key="1">
    <source>
        <dbReference type="SAM" id="Phobius"/>
    </source>
</evidence>
<feature type="transmembrane region" description="Helical" evidence="1">
    <location>
        <begin position="25"/>
        <end position="47"/>
    </location>
</feature>
<feature type="transmembrane region" description="Helical" evidence="1">
    <location>
        <begin position="96"/>
        <end position="115"/>
    </location>
</feature>
<evidence type="ECO:0000313" key="2">
    <source>
        <dbReference type="EMBL" id="MED7822522.1"/>
    </source>
</evidence>
<evidence type="ECO:0000313" key="3">
    <source>
        <dbReference type="Proteomes" id="UP001333996"/>
    </source>
</evidence>
<keyword evidence="1" id="KW-0472">Membrane</keyword>
<feature type="transmembrane region" description="Helical" evidence="1">
    <location>
        <begin position="194"/>
        <end position="213"/>
    </location>
</feature>
<feature type="transmembrane region" description="Helical" evidence="1">
    <location>
        <begin position="158"/>
        <end position="182"/>
    </location>
</feature>
<organism evidence="2 3">
    <name type="scientific">Streptomyces chiangmaiensis</name>
    <dbReference type="NCBI Taxonomy" id="766497"/>
    <lineage>
        <taxon>Bacteria</taxon>
        <taxon>Bacillati</taxon>
        <taxon>Actinomycetota</taxon>
        <taxon>Actinomycetes</taxon>
        <taxon>Kitasatosporales</taxon>
        <taxon>Streptomycetaceae</taxon>
        <taxon>Streptomyces</taxon>
    </lineage>
</organism>
<dbReference type="Proteomes" id="UP001333996">
    <property type="component" value="Unassembled WGS sequence"/>
</dbReference>
<comment type="caution">
    <text evidence="2">The sequence shown here is derived from an EMBL/GenBank/DDBJ whole genome shotgun (WGS) entry which is preliminary data.</text>
</comment>
<gene>
    <name evidence="2" type="ORF">VXC91_11175</name>
</gene>
<sequence length="228" mass="23724">MRVVAERAQRRAAIRALLPPVGRSLPWRLLGAAAGLGLVLAGVTRLVPGGSGTAPALVLLRSVAIAFALGAAFLLDDPARHITAVVLCRRALRTGLRMVLVVPLAAVSWTGALLLVPRGIRPPAEDVSLEAAVLTALALTTAAAIVRCTDEPQPGPGVAAALLAGTALAMLLPGRWALFVAVGAPGWTAAHQRWAALLVITVLLGAALLPEPIRRRRTSLRAPRRSQR</sequence>
<dbReference type="RefSeq" id="WP_329506955.1">
    <property type="nucleotide sequence ID" value="NZ_BAAAYZ010000207.1"/>
</dbReference>
<accession>A0ABU7FED9</accession>
<keyword evidence="1" id="KW-1133">Transmembrane helix</keyword>
<keyword evidence="3" id="KW-1185">Reference proteome</keyword>
<reference evidence="2" key="1">
    <citation type="submission" date="2024-01" db="EMBL/GenBank/DDBJ databases">
        <title>First draft genome sequence data of TA4-1, the type strain of Gram-positive actinobacterium Streptomyces chiangmaiensis.</title>
        <authorList>
            <person name="Yasawong M."/>
            <person name="Nantapong N."/>
        </authorList>
    </citation>
    <scope>NUCLEOTIDE SEQUENCE</scope>
    <source>
        <strain evidence="2">TA4-1</strain>
    </source>
</reference>
<proteinExistence type="predicted"/>
<protein>
    <submittedName>
        <fullName evidence="2">ABC transporter</fullName>
    </submittedName>
</protein>